<sequence>MSFWILLSPPFFLCHKTTTSLLESVVRCSIPIEQQPHCIEPQERRPSDTQTPVLSLSQLTTSRSSPSPPPVILEVKTGGAEFAPKIEEPGAKNISGITESQIPVKSKCTDSQAIGADSRIQHQADSLLLGDSTAFCQIESRQRLINGPGRDAEAS</sequence>
<evidence type="ECO:0000313" key="4">
    <source>
        <dbReference type="Proteomes" id="UP000784294"/>
    </source>
</evidence>
<feature type="chain" id="PRO_5018637457" evidence="2">
    <location>
        <begin position="20"/>
        <end position="155"/>
    </location>
</feature>
<protein>
    <submittedName>
        <fullName evidence="3">Uncharacterized protein</fullName>
    </submittedName>
</protein>
<accession>A0A3S5CE54</accession>
<feature type="compositionally biased region" description="Low complexity" evidence="1">
    <location>
        <begin position="54"/>
        <end position="65"/>
    </location>
</feature>
<proteinExistence type="predicted"/>
<dbReference type="Proteomes" id="UP000784294">
    <property type="component" value="Unassembled WGS sequence"/>
</dbReference>
<keyword evidence="4" id="KW-1185">Reference proteome</keyword>
<evidence type="ECO:0000313" key="3">
    <source>
        <dbReference type="EMBL" id="VEL13799.1"/>
    </source>
</evidence>
<name>A0A3S5CE54_9PLAT</name>
<dbReference type="AlphaFoldDB" id="A0A3S5CE54"/>
<dbReference type="EMBL" id="CAAALY010018985">
    <property type="protein sequence ID" value="VEL13799.1"/>
    <property type="molecule type" value="Genomic_DNA"/>
</dbReference>
<evidence type="ECO:0000256" key="1">
    <source>
        <dbReference type="SAM" id="MobiDB-lite"/>
    </source>
</evidence>
<evidence type="ECO:0000256" key="2">
    <source>
        <dbReference type="SAM" id="SignalP"/>
    </source>
</evidence>
<organism evidence="3 4">
    <name type="scientific">Protopolystoma xenopodis</name>
    <dbReference type="NCBI Taxonomy" id="117903"/>
    <lineage>
        <taxon>Eukaryota</taxon>
        <taxon>Metazoa</taxon>
        <taxon>Spiralia</taxon>
        <taxon>Lophotrochozoa</taxon>
        <taxon>Platyhelminthes</taxon>
        <taxon>Monogenea</taxon>
        <taxon>Polyopisthocotylea</taxon>
        <taxon>Polystomatidea</taxon>
        <taxon>Polystomatidae</taxon>
        <taxon>Protopolystoma</taxon>
    </lineage>
</organism>
<feature type="signal peptide" evidence="2">
    <location>
        <begin position="1"/>
        <end position="19"/>
    </location>
</feature>
<feature type="region of interest" description="Disordered" evidence="1">
    <location>
        <begin position="39"/>
        <end position="69"/>
    </location>
</feature>
<reference evidence="3" key="1">
    <citation type="submission" date="2018-11" db="EMBL/GenBank/DDBJ databases">
        <authorList>
            <consortium name="Pathogen Informatics"/>
        </authorList>
    </citation>
    <scope>NUCLEOTIDE SEQUENCE</scope>
</reference>
<keyword evidence="2" id="KW-0732">Signal</keyword>
<comment type="caution">
    <text evidence="3">The sequence shown here is derived from an EMBL/GenBank/DDBJ whole genome shotgun (WGS) entry which is preliminary data.</text>
</comment>
<gene>
    <name evidence="3" type="ORF">PXEA_LOCUS7239</name>
</gene>